<proteinExistence type="predicted"/>
<reference evidence="1 2" key="1">
    <citation type="submission" date="2019-10" db="EMBL/GenBank/DDBJ databases">
        <title>Pseudomonas dajingensis sp. nov., isolated from the profound head ulcers of farmed Murray cod (Maccullochella peelii peelii).</title>
        <authorList>
            <person name="Liu Y."/>
        </authorList>
    </citation>
    <scope>NUCLEOTIDE SEQUENCE [LARGE SCALE GENOMIC DNA]</scope>
    <source>
        <strain evidence="1 2">MC042</strain>
    </source>
</reference>
<name>U7A4T0_9PSED</name>
<dbReference type="RefSeq" id="WP_022639355.1">
    <property type="nucleotide sequence ID" value="NZ_AVOY01000016.1"/>
</dbReference>
<dbReference type="Proteomes" id="UP000486534">
    <property type="component" value="Unassembled WGS sequence"/>
</dbReference>
<comment type="caution">
    <text evidence="1">The sequence shown here is derived from an EMBL/GenBank/DDBJ whole genome shotgun (WGS) entry which is preliminary data.</text>
</comment>
<protein>
    <submittedName>
        <fullName evidence="1">Uncharacterized protein</fullName>
    </submittedName>
</protein>
<accession>U7A4T0</accession>
<sequence length="131" mass="14434">MSKLACRCGHVIVDQTDDLPYKAAILPDGQEQEFFTGAAQLANDLLVAASAGKVDELLDREYAKGPWRPQPTEYFEDRLSSVYLACTSTAYECSRCGRLWLQKPGLEDFVSFAPDSGHYEAVLAVDNPLAD</sequence>
<dbReference type="EMBL" id="WHUV01000005">
    <property type="protein sequence ID" value="MQA56651.1"/>
    <property type="molecule type" value="Genomic_DNA"/>
</dbReference>
<dbReference type="AlphaFoldDB" id="U7A4T0"/>
<evidence type="ECO:0000313" key="2">
    <source>
        <dbReference type="Proteomes" id="UP000486534"/>
    </source>
</evidence>
<organism evidence="1 2">
    <name type="scientific">Pseudomonas piscis</name>
    <dbReference type="NCBI Taxonomy" id="2614538"/>
    <lineage>
        <taxon>Bacteria</taxon>
        <taxon>Pseudomonadati</taxon>
        <taxon>Pseudomonadota</taxon>
        <taxon>Gammaproteobacteria</taxon>
        <taxon>Pseudomonadales</taxon>
        <taxon>Pseudomonadaceae</taxon>
        <taxon>Pseudomonas</taxon>
    </lineage>
</organism>
<accession>A0A7X1PQN1</accession>
<gene>
    <name evidence="1" type="ORF">GDH07_25350</name>
</gene>
<evidence type="ECO:0000313" key="1">
    <source>
        <dbReference type="EMBL" id="MQA56651.1"/>
    </source>
</evidence>